<dbReference type="AlphaFoldDB" id="A0A1Y1XPD6"/>
<feature type="compositionally biased region" description="Polar residues" evidence="1">
    <location>
        <begin position="327"/>
        <end position="346"/>
    </location>
</feature>
<feature type="compositionally biased region" description="Polar residues" evidence="1">
    <location>
        <begin position="291"/>
        <end position="313"/>
    </location>
</feature>
<dbReference type="EMBL" id="MCFG01000007">
    <property type="protein sequence ID" value="ORX87602.1"/>
    <property type="molecule type" value="Genomic_DNA"/>
</dbReference>
<dbReference type="Proteomes" id="UP000193944">
    <property type="component" value="Unassembled WGS sequence"/>
</dbReference>
<gene>
    <name evidence="2" type="ORF">BCR32DRAFT_274393</name>
</gene>
<sequence>MVNAESLIITILLKKGFIKKELQYYYNISCKYPSKRYYYYNILNIKKLLKSNMEIQKVNKMLLENMLTLDANLYKKVKTNKNNKLSLNKKYKIIKNKGNIKNTNTIKKNIIKTTNNTTNIFAKSFSIPVKTSIKTETKMEEKNIIPTIIKPKPQIQETQSQLHIRTLSSNTIIPDFDDNEKIFHYRSKSVTFVKDSLEQIRLFNMFDPPNSITMTPIHYSTGKIDSHNLFGIRRRNKNDELKIIPFTTTELKENALYDHPVRSHRRFSKFNMPYNLKMDFSFGDPISPSPLSKSMTVSSPSDTKPSQAQSPIAQTPQTPTTLTTTLHSNYKLSTNDNDMNTPKTIVSSTPLPSPPPSPKPLSKHSRSPILSNNNYKYTAENLETINFVKEKSVLYNTSLLSVTQNEMTSLAQVV</sequence>
<evidence type="ECO:0000256" key="1">
    <source>
        <dbReference type="SAM" id="MobiDB-lite"/>
    </source>
</evidence>
<evidence type="ECO:0000313" key="3">
    <source>
        <dbReference type="Proteomes" id="UP000193944"/>
    </source>
</evidence>
<reference evidence="2 3" key="2">
    <citation type="submission" date="2016-08" db="EMBL/GenBank/DDBJ databases">
        <title>Pervasive Adenine N6-methylation of Active Genes in Fungi.</title>
        <authorList>
            <consortium name="DOE Joint Genome Institute"/>
            <person name="Mondo S.J."/>
            <person name="Dannebaum R.O."/>
            <person name="Kuo R.C."/>
            <person name="Labutti K."/>
            <person name="Haridas S."/>
            <person name="Kuo A."/>
            <person name="Salamov A."/>
            <person name="Ahrendt S.R."/>
            <person name="Lipzen A."/>
            <person name="Sullivan W."/>
            <person name="Andreopoulos W.B."/>
            <person name="Clum A."/>
            <person name="Lindquist E."/>
            <person name="Daum C."/>
            <person name="Ramamoorthy G.K."/>
            <person name="Gryganskyi A."/>
            <person name="Culley D."/>
            <person name="Magnuson J.K."/>
            <person name="James T.Y."/>
            <person name="O'Malley M.A."/>
            <person name="Stajich J.E."/>
            <person name="Spatafora J.W."/>
            <person name="Visel A."/>
            <person name="Grigoriev I.V."/>
        </authorList>
    </citation>
    <scope>NUCLEOTIDE SEQUENCE [LARGE SCALE GENOMIC DNA]</scope>
    <source>
        <strain evidence="2 3">S4</strain>
    </source>
</reference>
<keyword evidence="3" id="KW-1185">Reference proteome</keyword>
<name>A0A1Y1XPD6_9FUNG</name>
<feature type="region of interest" description="Disordered" evidence="1">
    <location>
        <begin position="291"/>
        <end position="369"/>
    </location>
</feature>
<protein>
    <submittedName>
        <fullName evidence="2">Uncharacterized protein</fullName>
    </submittedName>
</protein>
<accession>A0A1Y1XPD6</accession>
<feature type="compositionally biased region" description="Low complexity" evidence="1">
    <location>
        <begin position="314"/>
        <end position="326"/>
    </location>
</feature>
<organism evidence="2 3">
    <name type="scientific">Anaeromyces robustus</name>
    <dbReference type="NCBI Taxonomy" id="1754192"/>
    <lineage>
        <taxon>Eukaryota</taxon>
        <taxon>Fungi</taxon>
        <taxon>Fungi incertae sedis</taxon>
        <taxon>Chytridiomycota</taxon>
        <taxon>Chytridiomycota incertae sedis</taxon>
        <taxon>Neocallimastigomycetes</taxon>
        <taxon>Neocallimastigales</taxon>
        <taxon>Neocallimastigaceae</taxon>
        <taxon>Anaeromyces</taxon>
    </lineage>
</organism>
<proteinExistence type="predicted"/>
<comment type="caution">
    <text evidence="2">The sequence shown here is derived from an EMBL/GenBank/DDBJ whole genome shotgun (WGS) entry which is preliminary data.</text>
</comment>
<dbReference type="OrthoDB" id="2147541at2759"/>
<reference evidence="2 3" key="1">
    <citation type="submission" date="2016-08" db="EMBL/GenBank/DDBJ databases">
        <title>A Parts List for Fungal Cellulosomes Revealed by Comparative Genomics.</title>
        <authorList>
            <consortium name="DOE Joint Genome Institute"/>
            <person name="Haitjema C.H."/>
            <person name="Gilmore S.P."/>
            <person name="Henske J.K."/>
            <person name="Solomon K.V."/>
            <person name="De Groot R."/>
            <person name="Kuo A."/>
            <person name="Mondo S.J."/>
            <person name="Salamov A.A."/>
            <person name="Labutti K."/>
            <person name="Zhao Z."/>
            <person name="Chiniquy J."/>
            <person name="Barry K."/>
            <person name="Brewer H.M."/>
            <person name="Purvine S.O."/>
            <person name="Wright A.T."/>
            <person name="Boxma B."/>
            <person name="Van Alen T."/>
            <person name="Hackstein J.H."/>
            <person name="Baker S.E."/>
            <person name="Grigoriev I.V."/>
            <person name="O'Malley M.A."/>
        </authorList>
    </citation>
    <scope>NUCLEOTIDE SEQUENCE [LARGE SCALE GENOMIC DNA]</scope>
    <source>
        <strain evidence="2 3">S4</strain>
    </source>
</reference>
<evidence type="ECO:0000313" key="2">
    <source>
        <dbReference type="EMBL" id="ORX87602.1"/>
    </source>
</evidence>